<sequence length="394" mass="42631">MFNLLSPAQQDPILSLSVAFRADPRDEKMDLGIGVYKDSQGATPIMQAVKSAQHILADTQTTKSYVGLSGSEGFNQAMTDLLLKGTAGYSRSAAVQTPGASGALRMLADLMFLAKPITTVWISNPSYVNHKPVMEAAGLTVKFYPYFNSETKTVDADAMLDALAAAGPDDVVLLHGCCHNPTGADIRQEHWQAVAALAQKNGFIPFVDIAYQGFGAGLEEDAYGVRLMADSVEEMLIATSCSKNFGLYRERTGAAIVIGKNANEAMNAKGRILQLARSTYTMPPDHGAAIVETILSSEELTKEWKAELDVMRNRIITLRSGLTAALATRCGDDRFNFIKQHQGMFSMLGLSQEQVARLKDEFAIYAVGDSRINIAGLTESRIDYLADALMAVVK</sequence>
<dbReference type="InterPro" id="IPR015424">
    <property type="entry name" value="PyrdxlP-dep_Trfase"/>
</dbReference>
<dbReference type="GO" id="GO:0042802">
    <property type="term" value="F:identical protein binding"/>
    <property type="evidence" value="ECO:0007669"/>
    <property type="project" value="TreeGrafter"/>
</dbReference>
<evidence type="ECO:0000256" key="6">
    <source>
        <dbReference type="ARBA" id="ARBA00022898"/>
    </source>
</evidence>
<evidence type="ECO:0000256" key="5">
    <source>
        <dbReference type="ARBA" id="ARBA00022679"/>
    </source>
</evidence>
<organism evidence="8 9">
    <name type="scientific">Enterovibrio nigricans DSM 22720</name>
    <dbReference type="NCBI Taxonomy" id="1121868"/>
    <lineage>
        <taxon>Bacteria</taxon>
        <taxon>Pseudomonadati</taxon>
        <taxon>Pseudomonadota</taxon>
        <taxon>Gammaproteobacteria</taxon>
        <taxon>Vibrionales</taxon>
        <taxon>Vibrionaceae</taxon>
        <taxon>Enterovibrio</taxon>
    </lineage>
</organism>
<evidence type="ECO:0000313" key="8">
    <source>
        <dbReference type="EMBL" id="SKA52327.1"/>
    </source>
</evidence>
<keyword evidence="6" id="KW-0663">Pyridoxal phosphate</keyword>
<keyword evidence="5 8" id="KW-0808">Transferase</keyword>
<evidence type="ECO:0000256" key="2">
    <source>
        <dbReference type="ARBA" id="ARBA00007441"/>
    </source>
</evidence>
<dbReference type="GO" id="GO:0005829">
    <property type="term" value="C:cytosol"/>
    <property type="evidence" value="ECO:0007669"/>
    <property type="project" value="TreeGrafter"/>
</dbReference>
<comment type="cofactor">
    <cofactor evidence="1">
        <name>pyridoxal 5'-phosphate</name>
        <dbReference type="ChEBI" id="CHEBI:597326"/>
    </cofactor>
</comment>
<dbReference type="InterPro" id="IPR015421">
    <property type="entry name" value="PyrdxlP-dep_Trfase_major"/>
</dbReference>
<dbReference type="Pfam" id="PF00155">
    <property type="entry name" value="Aminotran_1_2"/>
    <property type="match status" value="1"/>
</dbReference>
<dbReference type="PRINTS" id="PR00799">
    <property type="entry name" value="TRANSAMINASE"/>
</dbReference>
<dbReference type="PANTHER" id="PTHR11879">
    <property type="entry name" value="ASPARTATE AMINOTRANSFERASE"/>
    <property type="match status" value="1"/>
</dbReference>
<evidence type="ECO:0000313" key="9">
    <source>
        <dbReference type="Proteomes" id="UP000190162"/>
    </source>
</evidence>
<dbReference type="GO" id="GO:0004838">
    <property type="term" value="F:L-tyrosine-2-oxoglutarate transaminase activity"/>
    <property type="evidence" value="ECO:0007669"/>
    <property type="project" value="TreeGrafter"/>
</dbReference>
<proteinExistence type="inferred from homology"/>
<reference evidence="9" key="1">
    <citation type="submission" date="2017-02" db="EMBL/GenBank/DDBJ databases">
        <authorList>
            <person name="Varghese N."/>
            <person name="Submissions S."/>
        </authorList>
    </citation>
    <scope>NUCLEOTIDE SEQUENCE [LARGE SCALE GENOMIC DNA]</scope>
    <source>
        <strain evidence="9">DSM 22720</strain>
    </source>
</reference>
<dbReference type="Gene3D" id="3.40.640.10">
    <property type="entry name" value="Type I PLP-dependent aspartate aminotransferase-like (Major domain)"/>
    <property type="match status" value="1"/>
</dbReference>
<name>A0A1T4UI32_9GAMM</name>
<dbReference type="Gene3D" id="3.90.1150.10">
    <property type="entry name" value="Aspartate Aminotransferase, domain 1"/>
    <property type="match status" value="1"/>
</dbReference>
<dbReference type="FunFam" id="3.40.640.10:FF:000066">
    <property type="entry name" value="Aspartate aminotransferase"/>
    <property type="match status" value="1"/>
</dbReference>
<comment type="subunit">
    <text evidence="3">Homodimer.</text>
</comment>
<evidence type="ECO:0000259" key="7">
    <source>
        <dbReference type="Pfam" id="PF00155"/>
    </source>
</evidence>
<dbReference type="OrthoDB" id="9766445at2"/>
<dbReference type="SUPFAM" id="SSF53383">
    <property type="entry name" value="PLP-dependent transferases"/>
    <property type="match status" value="1"/>
</dbReference>
<protein>
    <submittedName>
        <fullName evidence="8">Aspartate aminotransferase</fullName>
    </submittedName>
</protein>
<dbReference type="Proteomes" id="UP000190162">
    <property type="component" value="Unassembled WGS sequence"/>
</dbReference>
<evidence type="ECO:0000256" key="4">
    <source>
        <dbReference type="ARBA" id="ARBA00022576"/>
    </source>
</evidence>
<gene>
    <name evidence="8" type="ORF">SAMN02745132_01793</name>
</gene>
<keyword evidence="4 8" id="KW-0032">Aminotransferase</keyword>
<dbReference type="PANTHER" id="PTHR11879:SF22">
    <property type="entry name" value="ASPARTATE AMINOTRANSFERASE, MITOCHONDRIAL"/>
    <property type="match status" value="1"/>
</dbReference>
<dbReference type="RefSeq" id="WP_078752188.1">
    <property type="nucleotide sequence ID" value="NZ_FUXU01000017.1"/>
</dbReference>
<feature type="domain" description="Aminotransferase class I/classII large" evidence="7">
    <location>
        <begin position="27"/>
        <end position="389"/>
    </location>
</feature>
<comment type="similarity">
    <text evidence="2">Belongs to the class-I pyridoxal-phosphate-dependent aminotransferase family.</text>
</comment>
<evidence type="ECO:0000256" key="3">
    <source>
        <dbReference type="ARBA" id="ARBA00011738"/>
    </source>
</evidence>
<dbReference type="CDD" id="cd00609">
    <property type="entry name" value="AAT_like"/>
    <property type="match status" value="1"/>
</dbReference>
<dbReference type="NCBIfam" id="NF006719">
    <property type="entry name" value="PRK09257.1"/>
    <property type="match status" value="1"/>
</dbReference>
<dbReference type="InterPro" id="IPR004839">
    <property type="entry name" value="Aminotransferase_I/II_large"/>
</dbReference>
<accession>A0A1T4UI32</accession>
<dbReference type="InterPro" id="IPR000796">
    <property type="entry name" value="Asp_trans"/>
</dbReference>
<dbReference type="GO" id="GO:0030170">
    <property type="term" value="F:pyridoxal phosphate binding"/>
    <property type="evidence" value="ECO:0007669"/>
    <property type="project" value="InterPro"/>
</dbReference>
<dbReference type="AlphaFoldDB" id="A0A1T4UI32"/>
<evidence type="ECO:0000256" key="1">
    <source>
        <dbReference type="ARBA" id="ARBA00001933"/>
    </source>
</evidence>
<dbReference type="InterPro" id="IPR015422">
    <property type="entry name" value="PyrdxlP-dep_Trfase_small"/>
</dbReference>
<dbReference type="EMBL" id="FUXU01000017">
    <property type="protein sequence ID" value="SKA52327.1"/>
    <property type="molecule type" value="Genomic_DNA"/>
</dbReference>
<keyword evidence="9" id="KW-1185">Reference proteome</keyword>
<dbReference type="GO" id="GO:0033585">
    <property type="term" value="P:L-phenylalanine biosynthetic process from chorismate via phenylpyruvate"/>
    <property type="evidence" value="ECO:0007669"/>
    <property type="project" value="TreeGrafter"/>
</dbReference>
<dbReference type="GO" id="GO:0004069">
    <property type="term" value="F:L-aspartate:2-oxoglutarate aminotransferase activity"/>
    <property type="evidence" value="ECO:0007669"/>
    <property type="project" value="TreeGrafter"/>
</dbReference>